<accession>A0A142KA25</accession>
<dbReference type="EMBL" id="KU963252">
    <property type="protein sequence ID" value="AMS02958.1"/>
    <property type="molecule type" value="Genomic_DNA"/>
</dbReference>
<reference evidence="2" key="1">
    <citation type="submission" date="2018-02" db="EMBL/GenBank/DDBJ databases">
        <authorList>
            <person name="Arnold Z.M."/>
            <person name="Basina A."/>
            <person name="Iyer A.M."/>
            <person name="Stoner T.H."/>
            <person name="Kasturiarachi N.S."/>
            <person name="Pressimone C.A."/>
            <person name="Schiebel J.G."/>
            <person name="Furbee E.C."/>
            <person name="Grubb S.R."/>
            <person name="Warner M.H."/>
            <person name="Montgomery M.T."/>
            <person name="Garlena R.A."/>
            <person name="Russell D.A."/>
            <person name="Pope W.H."/>
            <person name="Jacobs-Sera D."/>
            <person name="Hendrix R.W."/>
            <person name="Hatfull G.F."/>
        </authorList>
    </citation>
    <scope>NUCLEOTIDE SEQUENCE</scope>
</reference>
<feature type="compositionally biased region" description="Polar residues" evidence="1">
    <location>
        <begin position="124"/>
        <end position="134"/>
    </location>
</feature>
<organism evidence="2 3">
    <name type="scientific">Gordonia phage Schnabeltier</name>
    <dbReference type="NCBI Taxonomy" id="1821561"/>
    <lineage>
        <taxon>Viruses</taxon>
        <taxon>Duplodnaviria</taxon>
        <taxon>Heunggongvirae</taxon>
        <taxon>Uroviricota</taxon>
        <taxon>Caudoviricetes</taxon>
        <taxon>Schnabeltiervirus</taxon>
        <taxon>Schnabeltiervirus schnabeltier</taxon>
    </lineage>
</organism>
<proteinExistence type="predicted"/>
<dbReference type="GeneID" id="29124567"/>
<sequence>MSGQLPSRRMRNLVAAALLAILTLAATACGGGGESADPPSSVATATNSSAVAAPSSSESTATAAAAGPPALEPVVAQFVSDSNASIGEDYRELLGQYATPDCAATMLALGNTNTSSPTRIVSVSQDGATGTSVTALRDDPTSPGATLQWAYSDRWRFTCEGIFQ</sequence>
<keyword evidence="3" id="KW-1185">Reference proteome</keyword>
<dbReference type="Proteomes" id="UP000204094">
    <property type="component" value="Segment"/>
</dbReference>
<evidence type="ECO:0000256" key="1">
    <source>
        <dbReference type="SAM" id="MobiDB-lite"/>
    </source>
</evidence>
<gene>
    <name evidence="2" type="primary">37</name>
    <name evidence="2" type="ORF">SEA_SCHNABELTIER_37</name>
</gene>
<evidence type="ECO:0000313" key="3">
    <source>
        <dbReference type="Proteomes" id="UP000204094"/>
    </source>
</evidence>
<evidence type="ECO:0000313" key="2">
    <source>
        <dbReference type="EMBL" id="AMS02958.1"/>
    </source>
</evidence>
<feature type="region of interest" description="Disordered" evidence="1">
    <location>
        <begin position="124"/>
        <end position="143"/>
    </location>
</feature>
<protein>
    <submittedName>
        <fullName evidence="2">Uncharacterized protein</fullName>
    </submittedName>
</protein>
<dbReference type="RefSeq" id="YP_009303420.1">
    <property type="nucleotide sequence ID" value="NC_031255.2"/>
</dbReference>
<name>A0A142KA25_9CAUD</name>
<dbReference type="KEGG" id="vg:29124567"/>
<dbReference type="OrthoDB" id="38927at10239"/>